<dbReference type="Pfam" id="PF17131">
    <property type="entry name" value="LolA_like"/>
    <property type="match status" value="1"/>
</dbReference>
<sequence>MFLFCVLASAQESTPDIETIIKKIDQLYRSETSHAEMEMHIVTPHWERTLAMTIWSKGMDRTFIQITAPKKEQGVATLRIGNEMWNYLPKTNKVMKIPPSMMMGSWMGSDFTNDDLVRESSMLNDYTYQFVTPEDASPDHLYVQLIPKEDSPIVWGKIVAAVQSSDYLPVWQHFYDEKGNLMRVMNFKEIKTFGDKIAPSVMEIIPQNKDGHKTVVRWLNATFDSDIDDKIFTRRNLQKRR</sequence>
<proteinExistence type="predicted"/>
<gene>
    <name evidence="2" type="ORF">GBAR_LOCUS11970</name>
</gene>
<dbReference type="Gene3D" id="2.50.20.10">
    <property type="entry name" value="Lipoprotein localisation LolA/LolB/LppX"/>
    <property type="match status" value="1"/>
</dbReference>
<evidence type="ECO:0000313" key="3">
    <source>
        <dbReference type="Proteomes" id="UP001174909"/>
    </source>
</evidence>
<accession>A0AA35S0K9</accession>
<evidence type="ECO:0000313" key="2">
    <source>
        <dbReference type="EMBL" id="CAI8019996.1"/>
    </source>
</evidence>
<dbReference type="InterPro" id="IPR033399">
    <property type="entry name" value="TP_0789-like"/>
</dbReference>
<protein>
    <recommendedName>
        <fullName evidence="1">Uncharacterized protein TP-0789 domain-containing protein</fullName>
    </recommendedName>
</protein>
<organism evidence="2 3">
    <name type="scientific">Geodia barretti</name>
    <name type="common">Barrett's horny sponge</name>
    <dbReference type="NCBI Taxonomy" id="519541"/>
    <lineage>
        <taxon>Eukaryota</taxon>
        <taxon>Metazoa</taxon>
        <taxon>Porifera</taxon>
        <taxon>Demospongiae</taxon>
        <taxon>Heteroscleromorpha</taxon>
        <taxon>Tetractinellida</taxon>
        <taxon>Astrophorina</taxon>
        <taxon>Geodiidae</taxon>
        <taxon>Geodia</taxon>
    </lineage>
</organism>
<feature type="domain" description="Uncharacterized protein TP-0789" evidence="1">
    <location>
        <begin position="59"/>
        <end position="239"/>
    </location>
</feature>
<dbReference type="Proteomes" id="UP001174909">
    <property type="component" value="Unassembled WGS sequence"/>
</dbReference>
<keyword evidence="3" id="KW-1185">Reference proteome</keyword>
<dbReference type="EMBL" id="CASHTH010001795">
    <property type="protein sequence ID" value="CAI8019996.1"/>
    <property type="molecule type" value="Genomic_DNA"/>
</dbReference>
<name>A0AA35S0K9_GEOBA</name>
<dbReference type="CDD" id="cd16329">
    <property type="entry name" value="LolA_like"/>
    <property type="match status" value="1"/>
</dbReference>
<comment type="caution">
    <text evidence="2">The sequence shown here is derived from an EMBL/GenBank/DDBJ whole genome shotgun (WGS) entry which is preliminary data.</text>
</comment>
<evidence type="ECO:0000259" key="1">
    <source>
        <dbReference type="Pfam" id="PF17131"/>
    </source>
</evidence>
<dbReference type="AlphaFoldDB" id="A0AA35S0K9"/>
<reference evidence="2" key="1">
    <citation type="submission" date="2023-03" db="EMBL/GenBank/DDBJ databases">
        <authorList>
            <person name="Steffen K."/>
            <person name="Cardenas P."/>
        </authorList>
    </citation>
    <scope>NUCLEOTIDE SEQUENCE</scope>
</reference>